<dbReference type="PROSITE" id="PS51819">
    <property type="entry name" value="VOC"/>
    <property type="match status" value="1"/>
</dbReference>
<comment type="caution">
    <text evidence="2">The sequence shown here is derived from an EMBL/GenBank/DDBJ whole genome shotgun (WGS) entry which is preliminary data.</text>
</comment>
<dbReference type="PANTHER" id="PTHR46142">
    <property type="match status" value="1"/>
</dbReference>
<dbReference type="InterPro" id="IPR037523">
    <property type="entry name" value="VOC_core"/>
</dbReference>
<sequence>MPLSTLDHVNIVTSNLDEMVEWYTDVLEMTVGGRPSFPFPGAWLYAGDNAIVHLVGTQEERKSIEPKIEHYAITATGLPEFIARLESRGIQYGMNTVPDFPIIQVNIFDCDGNHIHIDFSSAELNEDLAARLTD</sequence>
<dbReference type="EMBL" id="JAPJZH010000001">
    <property type="protein sequence ID" value="MDA4844288.1"/>
    <property type="molecule type" value="Genomic_DNA"/>
</dbReference>
<gene>
    <name evidence="2" type="ORF">OOZ53_02955</name>
</gene>
<dbReference type="Gene3D" id="3.10.180.10">
    <property type="entry name" value="2,3-Dihydroxybiphenyl 1,2-Dioxygenase, domain 1"/>
    <property type="match status" value="1"/>
</dbReference>
<dbReference type="PANTHER" id="PTHR46142:SF3">
    <property type="entry name" value="F18B13.24 PROTEIN"/>
    <property type="match status" value="1"/>
</dbReference>
<dbReference type="RefSeq" id="WP_271087808.1">
    <property type="nucleotide sequence ID" value="NZ_JAPJZH010000001.1"/>
</dbReference>
<reference evidence="2" key="1">
    <citation type="submission" date="2022-11" db="EMBL/GenBank/DDBJ databases">
        <title>Hoeflea poritis sp. nov., isolated from scleractinian coral Porites lutea.</title>
        <authorList>
            <person name="Zhang G."/>
            <person name="Wei Q."/>
            <person name="Cai L."/>
        </authorList>
    </citation>
    <scope>NUCLEOTIDE SEQUENCE</scope>
    <source>
        <strain evidence="2">E7-10</strain>
    </source>
</reference>
<evidence type="ECO:0000259" key="1">
    <source>
        <dbReference type="PROSITE" id="PS51819"/>
    </source>
</evidence>
<dbReference type="Proteomes" id="UP001148313">
    <property type="component" value="Unassembled WGS sequence"/>
</dbReference>
<evidence type="ECO:0000313" key="3">
    <source>
        <dbReference type="Proteomes" id="UP001148313"/>
    </source>
</evidence>
<protein>
    <submittedName>
        <fullName evidence="2">VOC family protein</fullName>
    </submittedName>
</protein>
<feature type="domain" description="VOC" evidence="1">
    <location>
        <begin position="5"/>
        <end position="120"/>
    </location>
</feature>
<dbReference type="InterPro" id="IPR029068">
    <property type="entry name" value="Glyas_Bleomycin-R_OHBP_Dase"/>
</dbReference>
<dbReference type="Pfam" id="PF00903">
    <property type="entry name" value="Glyoxalase"/>
    <property type="match status" value="1"/>
</dbReference>
<evidence type="ECO:0000313" key="2">
    <source>
        <dbReference type="EMBL" id="MDA4844288.1"/>
    </source>
</evidence>
<dbReference type="SUPFAM" id="SSF54593">
    <property type="entry name" value="Glyoxalase/Bleomycin resistance protein/Dihydroxybiphenyl dioxygenase"/>
    <property type="match status" value="1"/>
</dbReference>
<proteinExistence type="predicted"/>
<keyword evidence="3" id="KW-1185">Reference proteome</keyword>
<dbReference type="InterPro" id="IPR004360">
    <property type="entry name" value="Glyas_Fos-R_dOase_dom"/>
</dbReference>
<accession>A0ABT4VHV2</accession>
<organism evidence="2 3">
    <name type="scientific">Hoeflea poritis</name>
    <dbReference type="NCBI Taxonomy" id="2993659"/>
    <lineage>
        <taxon>Bacteria</taxon>
        <taxon>Pseudomonadati</taxon>
        <taxon>Pseudomonadota</taxon>
        <taxon>Alphaproteobacteria</taxon>
        <taxon>Hyphomicrobiales</taxon>
        <taxon>Rhizobiaceae</taxon>
        <taxon>Hoeflea</taxon>
    </lineage>
</organism>
<name>A0ABT4VHV2_9HYPH</name>